<protein>
    <recommendedName>
        <fullName evidence="4">RRM domain-containing protein</fullName>
    </recommendedName>
</protein>
<evidence type="ECO:0000313" key="3">
    <source>
        <dbReference type="Proteomes" id="UP000245207"/>
    </source>
</evidence>
<feature type="region of interest" description="Disordered" evidence="1">
    <location>
        <begin position="367"/>
        <end position="394"/>
    </location>
</feature>
<proteinExistence type="predicted"/>
<dbReference type="InterPro" id="IPR012677">
    <property type="entry name" value="Nucleotide-bd_a/b_plait_sf"/>
</dbReference>
<dbReference type="STRING" id="35608.A0A2U1KNW0"/>
<evidence type="ECO:0000256" key="1">
    <source>
        <dbReference type="SAM" id="MobiDB-lite"/>
    </source>
</evidence>
<dbReference type="InterPro" id="IPR035979">
    <property type="entry name" value="RBD_domain_sf"/>
</dbReference>
<evidence type="ECO:0000313" key="2">
    <source>
        <dbReference type="EMBL" id="PWA38439.1"/>
    </source>
</evidence>
<accession>A0A2U1KNW0</accession>
<dbReference type="EMBL" id="PKPP01015631">
    <property type="protein sequence ID" value="PWA38439.1"/>
    <property type="molecule type" value="Genomic_DNA"/>
</dbReference>
<comment type="caution">
    <text evidence="2">The sequence shown here is derived from an EMBL/GenBank/DDBJ whole genome shotgun (WGS) entry which is preliminary data.</text>
</comment>
<evidence type="ECO:0008006" key="4">
    <source>
        <dbReference type="Google" id="ProtNLM"/>
    </source>
</evidence>
<sequence>MVISRVGLGSFVKVCQPFGRIVDAFIANKRSKLGKRFGFVRFVGVRNVDNFVKTLANIWIGSYHLYFSVSRFQRSRKRETNSTHQNATVHSRPVMSSNEPFINYAKKSYVSVAQGENTSKETTQEKVKTNLIHLDDCDIIKVDDTSKVALVKVKNVDTISNLYHLCKNEGFVGLKIFYVGGLWIWFQFNSEAACAAFKANASLKKLWTAVRTVSPSFKVDERMIWLEIHGLPLCAWGSNAYKKVANHFGRFMFFDSDIDTCMGMGRICIATKRQSFISESAKVVINGEPFEVHVQEVGSWSINISNDTESLDKEDASFEDDNKSVNGVDKNLEELDDLDDIMKPLEEPLEEHICNDNMNIEADHVEDVSDDSRPPGFENATHCHNKVPTSSQESKYVNVTKVSESREVSCNTGTSDGSVPPGFEKVIRLDKKSSSSSHLPKSSKCSTSFGNFRRKNIKGFSYLDELNRMIEVGGALGYDVKGCKSSMRRLINDIGVSMVDK</sequence>
<reference evidence="2 3" key="1">
    <citation type="journal article" date="2018" name="Mol. Plant">
        <title>The genome of Artemisia annua provides insight into the evolution of Asteraceae family and artemisinin biosynthesis.</title>
        <authorList>
            <person name="Shen Q."/>
            <person name="Zhang L."/>
            <person name="Liao Z."/>
            <person name="Wang S."/>
            <person name="Yan T."/>
            <person name="Shi P."/>
            <person name="Liu M."/>
            <person name="Fu X."/>
            <person name="Pan Q."/>
            <person name="Wang Y."/>
            <person name="Lv Z."/>
            <person name="Lu X."/>
            <person name="Zhang F."/>
            <person name="Jiang W."/>
            <person name="Ma Y."/>
            <person name="Chen M."/>
            <person name="Hao X."/>
            <person name="Li L."/>
            <person name="Tang Y."/>
            <person name="Lv G."/>
            <person name="Zhou Y."/>
            <person name="Sun X."/>
            <person name="Brodelius P.E."/>
            <person name="Rose J.K.C."/>
            <person name="Tang K."/>
        </authorList>
    </citation>
    <scope>NUCLEOTIDE SEQUENCE [LARGE SCALE GENOMIC DNA]</scope>
    <source>
        <strain evidence="3">cv. Huhao1</strain>
        <tissue evidence="2">Leaf</tissue>
    </source>
</reference>
<dbReference type="SUPFAM" id="SSF54928">
    <property type="entry name" value="RNA-binding domain, RBD"/>
    <property type="match status" value="1"/>
</dbReference>
<organism evidence="2 3">
    <name type="scientific">Artemisia annua</name>
    <name type="common">Sweet wormwood</name>
    <dbReference type="NCBI Taxonomy" id="35608"/>
    <lineage>
        <taxon>Eukaryota</taxon>
        <taxon>Viridiplantae</taxon>
        <taxon>Streptophyta</taxon>
        <taxon>Embryophyta</taxon>
        <taxon>Tracheophyta</taxon>
        <taxon>Spermatophyta</taxon>
        <taxon>Magnoliopsida</taxon>
        <taxon>eudicotyledons</taxon>
        <taxon>Gunneridae</taxon>
        <taxon>Pentapetalae</taxon>
        <taxon>asterids</taxon>
        <taxon>campanulids</taxon>
        <taxon>Asterales</taxon>
        <taxon>Asteraceae</taxon>
        <taxon>Asteroideae</taxon>
        <taxon>Anthemideae</taxon>
        <taxon>Artemisiinae</taxon>
        <taxon>Artemisia</taxon>
    </lineage>
</organism>
<dbReference type="Gene3D" id="3.30.70.330">
    <property type="match status" value="1"/>
</dbReference>
<keyword evidence="3" id="KW-1185">Reference proteome</keyword>
<gene>
    <name evidence="2" type="ORF">CTI12_AA581350</name>
</gene>
<dbReference type="AlphaFoldDB" id="A0A2U1KNW0"/>
<name>A0A2U1KNW0_ARTAN</name>
<dbReference type="Proteomes" id="UP000245207">
    <property type="component" value="Unassembled WGS sequence"/>
</dbReference>
<dbReference type="GO" id="GO:0003676">
    <property type="term" value="F:nucleic acid binding"/>
    <property type="evidence" value="ECO:0007669"/>
    <property type="project" value="InterPro"/>
</dbReference>
<dbReference type="CDD" id="cd00590">
    <property type="entry name" value="RRM_SF"/>
    <property type="match status" value="1"/>
</dbReference>